<organism evidence="1 2">
    <name type="scientific">Senegalia massiliensis</name>
    <dbReference type="NCBI Taxonomy" id="1720316"/>
    <lineage>
        <taxon>Bacteria</taxon>
        <taxon>Bacillati</taxon>
        <taxon>Bacillota</taxon>
        <taxon>Clostridia</taxon>
        <taxon>Eubacteriales</taxon>
        <taxon>Clostridiaceae</taxon>
        <taxon>Senegalia</taxon>
    </lineage>
</organism>
<dbReference type="Proteomes" id="UP000467132">
    <property type="component" value="Unassembled WGS sequence"/>
</dbReference>
<name>A0A845QSH4_9CLOT</name>
<reference evidence="1 2" key="1">
    <citation type="submission" date="2018-08" db="EMBL/GenBank/DDBJ databases">
        <title>Murine metabolic-syndrome-specific gut microbial biobank.</title>
        <authorList>
            <person name="Liu C."/>
        </authorList>
    </citation>
    <scope>NUCLEOTIDE SEQUENCE [LARGE SCALE GENOMIC DNA]</scope>
    <source>
        <strain evidence="1 2">583</strain>
    </source>
</reference>
<dbReference type="RefSeq" id="WP_160196246.1">
    <property type="nucleotide sequence ID" value="NZ_QXXA01000004.1"/>
</dbReference>
<evidence type="ECO:0000313" key="2">
    <source>
        <dbReference type="Proteomes" id="UP000467132"/>
    </source>
</evidence>
<comment type="caution">
    <text evidence="1">The sequence shown here is derived from an EMBL/GenBank/DDBJ whole genome shotgun (WGS) entry which is preliminary data.</text>
</comment>
<evidence type="ECO:0000313" key="1">
    <source>
        <dbReference type="EMBL" id="NBI05757.1"/>
    </source>
</evidence>
<proteinExistence type="predicted"/>
<sequence length="96" mass="10826">MNIIESPYRTDDYELIYKQETEDILKVTHIKGNAETTEIFDFTGLADGRAESIIAEILPLNPILSAERVNGVLIVEVLRIYSKEEKHIYEGGSNNG</sequence>
<keyword evidence="2" id="KW-1185">Reference proteome</keyword>
<dbReference type="EMBL" id="QXXA01000004">
    <property type="protein sequence ID" value="NBI05757.1"/>
    <property type="molecule type" value="Genomic_DNA"/>
</dbReference>
<accession>A0A845QSH4</accession>
<dbReference type="AlphaFoldDB" id="A0A845QSH4"/>
<dbReference type="OrthoDB" id="1957905at2"/>
<protein>
    <submittedName>
        <fullName evidence="1">Uncharacterized protein</fullName>
    </submittedName>
</protein>
<gene>
    <name evidence="1" type="ORF">D3Z33_02670</name>
</gene>